<dbReference type="AlphaFoldDB" id="A0A557QXT5"/>
<dbReference type="Proteomes" id="UP000319502">
    <property type="component" value="Unassembled WGS sequence"/>
</dbReference>
<name>A0A557QXT5_9RHOO</name>
<organism evidence="4 5">
    <name type="scientific">Denitromonas halophila</name>
    <dbReference type="NCBI Taxonomy" id="1629404"/>
    <lineage>
        <taxon>Bacteria</taxon>
        <taxon>Pseudomonadati</taxon>
        <taxon>Pseudomonadota</taxon>
        <taxon>Betaproteobacteria</taxon>
        <taxon>Rhodocyclales</taxon>
        <taxon>Zoogloeaceae</taxon>
        <taxon>Denitromonas</taxon>
    </lineage>
</organism>
<keyword evidence="1 3" id="KW-0996">Nickel insertion</keyword>
<comment type="caution">
    <text evidence="4">The sequence shown here is derived from an EMBL/GenBank/DDBJ whole genome shotgun (WGS) entry which is preliminary data.</text>
</comment>
<dbReference type="RefSeq" id="WP_144309187.1">
    <property type="nucleotide sequence ID" value="NZ_VMNK01000006.1"/>
</dbReference>
<gene>
    <name evidence="3" type="primary">ureF</name>
    <name evidence="4" type="ORF">FHP91_08680</name>
</gene>
<keyword evidence="5" id="KW-1185">Reference proteome</keyword>
<comment type="function">
    <text evidence="3">Required for maturation of urease via the functional incorporation of the urease nickel metallocenter.</text>
</comment>
<protein>
    <recommendedName>
        <fullName evidence="3">Urease accessory protein UreF</fullName>
    </recommendedName>
</protein>
<dbReference type="HAMAP" id="MF_01385">
    <property type="entry name" value="UreF"/>
    <property type="match status" value="1"/>
</dbReference>
<dbReference type="EMBL" id="VMNK01000006">
    <property type="protein sequence ID" value="TVO57732.1"/>
    <property type="molecule type" value="Genomic_DNA"/>
</dbReference>
<dbReference type="PANTHER" id="PTHR33620:SF1">
    <property type="entry name" value="UREASE ACCESSORY PROTEIN F"/>
    <property type="match status" value="1"/>
</dbReference>
<keyword evidence="3" id="KW-0963">Cytoplasm</keyword>
<evidence type="ECO:0000256" key="3">
    <source>
        <dbReference type="HAMAP-Rule" id="MF_01385"/>
    </source>
</evidence>
<evidence type="ECO:0000313" key="5">
    <source>
        <dbReference type="Proteomes" id="UP000319502"/>
    </source>
</evidence>
<keyword evidence="2 3" id="KW-0143">Chaperone</keyword>
<sequence>MSLARIRLLQLSSPTLPVGAYTYSQGLEWAAEAGTVTDEASANAWIGGLMHSAMARFEAPLAARLLAVWNAGDDARVAQLNTDFLASREAAELRAETVQMGYSLVRLLRDLPAFRDLPGMNDRLAAIDTPAFPTAWTAAASAWQIPAREALPAYLWAWLENQVMAAIKVVPLGQSAGQRLLAALGDDIPALASTALTLPEAEWSNFTPGLALASCHHETQYSRLFRS</sequence>
<dbReference type="GO" id="GO:0005737">
    <property type="term" value="C:cytoplasm"/>
    <property type="evidence" value="ECO:0007669"/>
    <property type="project" value="UniProtKB-SubCell"/>
</dbReference>
<dbReference type="PANTHER" id="PTHR33620">
    <property type="entry name" value="UREASE ACCESSORY PROTEIN F"/>
    <property type="match status" value="1"/>
</dbReference>
<dbReference type="Pfam" id="PF01730">
    <property type="entry name" value="UreF"/>
    <property type="match status" value="1"/>
</dbReference>
<accession>A0A557QXT5</accession>
<proteinExistence type="inferred from homology"/>
<comment type="subunit">
    <text evidence="3">UreD, UreF and UreG form a complex that acts as a GTP-hydrolysis-dependent molecular chaperone, activating the urease apoprotein by helping to assemble the nickel containing metallocenter of UreC. The UreE protein probably delivers the nickel.</text>
</comment>
<dbReference type="InterPro" id="IPR038277">
    <property type="entry name" value="UreF_sf"/>
</dbReference>
<evidence type="ECO:0000313" key="4">
    <source>
        <dbReference type="EMBL" id="TVO57732.1"/>
    </source>
</evidence>
<comment type="subcellular location">
    <subcellularLocation>
        <location evidence="3">Cytoplasm</location>
    </subcellularLocation>
</comment>
<reference evidence="4 5" key="1">
    <citation type="submission" date="2019-07" db="EMBL/GenBank/DDBJ databases">
        <title>The pathways for chlorine oxyanion respiration interact through the shared metabolite chlorate.</title>
        <authorList>
            <person name="Barnum T.P."/>
            <person name="Cheng Y."/>
            <person name="Hill K.A."/>
            <person name="Lucas L.N."/>
            <person name="Carlson H.K."/>
            <person name="Coates J.D."/>
        </authorList>
    </citation>
    <scope>NUCLEOTIDE SEQUENCE [LARGE SCALE GENOMIC DNA]</scope>
    <source>
        <strain evidence="4 5">SFB-3</strain>
    </source>
</reference>
<dbReference type="OrthoDB" id="9798772at2"/>
<dbReference type="GO" id="GO:0016151">
    <property type="term" value="F:nickel cation binding"/>
    <property type="evidence" value="ECO:0007669"/>
    <property type="project" value="UniProtKB-UniRule"/>
</dbReference>
<evidence type="ECO:0000256" key="2">
    <source>
        <dbReference type="ARBA" id="ARBA00023186"/>
    </source>
</evidence>
<comment type="similarity">
    <text evidence="3">Belongs to the UreF family.</text>
</comment>
<dbReference type="PIRSF" id="PIRSF009467">
    <property type="entry name" value="Ureas_acces_UreF"/>
    <property type="match status" value="1"/>
</dbReference>
<dbReference type="InterPro" id="IPR002639">
    <property type="entry name" value="UreF"/>
</dbReference>
<evidence type="ECO:0000256" key="1">
    <source>
        <dbReference type="ARBA" id="ARBA00022988"/>
    </source>
</evidence>
<dbReference type="Gene3D" id="1.10.4190.10">
    <property type="entry name" value="Urease accessory protein UreF"/>
    <property type="match status" value="1"/>
</dbReference>